<feature type="compositionally biased region" description="Low complexity" evidence="1">
    <location>
        <begin position="270"/>
        <end position="300"/>
    </location>
</feature>
<evidence type="ECO:0000313" key="3">
    <source>
        <dbReference type="EMBL" id="VEL12015.1"/>
    </source>
</evidence>
<comment type="caution">
    <text evidence="3">The sequence shown here is derived from an EMBL/GenBank/DDBJ whole genome shotgun (WGS) entry which is preliminary data.</text>
</comment>
<accession>A0A448WHL3</accession>
<dbReference type="AlphaFoldDB" id="A0A448WHL3"/>
<dbReference type="EMBL" id="CAAALY010013522">
    <property type="protein sequence ID" value="VEL12015.1"/>
    <property type="molecule type" value="Genomic_DNA"/>
</dbReference>
<sequence>MLFRDVFTFPVAPSVFPGSYLDESRIEVTWAKPVEKSDSLRLTRSSSGGANGTGVGIGRNSVSNGVTTGCLTSSCGGSGVSTGSFGHLLAGPPQPLSLCLSPGKANSSGLTNLFGQYLPLSSRLQSANASIGATITSAASDLRSQTLTGPVYPLLVDGQAGQTATRATLQGHLARLSTDAASRTCLPTSSFASSPSADIVSILSSCFSSPSNLVAASTSSSTSSYAPLHSFHMPQMPLVGLLSSPLAPSTSARCLLAPGDLLLPTQMASQPQHLQQHQQHQHQQQHQQHQFQQQNQNHQTHYQPNWLSTESSALHRSPRYATRSNLLACPSGTSSIIGGLEMSLGFPNPNCLIGTADASSTFDHNGTIETNASDANCDELTRGGAVFTGSSASPFLGNTSLPSRQTDATSGLSLRLVEAGAQHLAGPPSGVWLGQPGGSIRMATAGGAGLFNGLSGQKRAAFGAQTTTPTVPSAASLGDSCLARCRGDTNWLMKNTAFLESANGRVIKLTINYVTGSTMFWQLGWSIRETLWTVPGLVSCVIVFVIFSISPLAGYIPKRSPAS</sequence>
<dbReference type="Proteomes" id="UP000784294">
    <property type="component" value="Unassembled WGS sequence"/>
</dbReference>
<reference evidence="3" key="1">
    <citation type="submission" date="2018-11" db="EMBL/GenBank/DDBJ databases">
        <authorList>
            <consortium name="Pathogen Informatics"/>
        </authorList>
    </citation>
    <scope>NUCLEOTIDE SEQUENCE</scope>
</reference>
<keyword evidence="2" id="KW-0812">Transmembrane</keyword>
<feature type="region of interest" description="Disordered" evidence="1">
    <location>
        <begin position="268"/>
        <end position="300"/>
    </location>
</feature>
<keyword evidence="4" id="KW-1185">Reference proteome</keyword>
<keyword evidence="2" id="KW-0472">Membrane</keyword>
<evidence type="ECO:0000313" key="4">
    <source>
        <dbReference type="Proteomes" id="UP000784294"/>
    </source>
</evidence>
<proteinExistence type="predicted"/>
<name>A0A448WHL3_9PLAT</name>
<keyword evidence="2" id="KW-1133">Transmembrane helix</keyword>
<protein>
    <submittedName>
        <fullName evidence="3">Uncharacterized protein</fullName>
    </submittedName>
</protein>
<feature type="transmembrane region" description="Helical" evidence="2">
    <location>
        <begin position="532"/>
        <end position="556"/>
    </location>
</feature>
<organism evidence="3 4">
    <name type="scientific">Protopolystoma xenopodis</name>
    <dbReference type="NCBI Taxonomy" id="117903"/>
    <lineage>
        <taxon>Eukaryota</taxon>
        <taxon>Metazoa</taxon>
        <taxon>Spiralia</taxon>
        <taxon>Lophotrochozoa</taxon>
        <taxon>Platyhelminthes</taxon>
        <taxon>Monogenea</taxon>
        <taxon>Polyopisthocotylea</taxon>
        <taxon>Polystomatidea</taxon>
        <taxon>Polystomatidae</taxon>
        <taxon>Protopolystoma</taxon>
    </lineage>
</organism>
<evidence type="ECO:0000256" key="1">
    <source>
        <dbReference type="SAM" id="MobiDB-lite"/>
    </source>
</evidence>
<gene>
    <name evidence="3" type="ORF">PXEA_LOCUS5455</name>
</gene>
<evidence type="ECO:0000256" key="2">
    <source>
        <dbReference type="SAM" id="Phobius"/>
    </source>
</evidence>